<reference evidence="2 3" key="2">
    <citation type="submission" date="2018-04" db="EMBL/GenBank/DDBJ databases">
        <title>OglaRS2 (Oryza glaberrima Reference Sequence Version 2).</title>
        <authorList>
            <person name="Zhang J."/>
            <person name="Kudrna D."/>
            <person name="Lee S."/>
            <person name="Talag J."/>
            <person name="Rajasekar S."/>
            <person name="Wing R.A."/>
        </authorList>
    </citation>
    <scope>NUCLEOTIDE SEQUENCE [LARGE SCALE GENOMIC DNA]</scope>
    <source>
        <strain evidence="2 3">cv. IRGC 96717</strain>
    </source>
</reference>
<dbReference type="Gramene" id="ORGLA01G0386600.1">
    <property type="protein sequence ID" value="ORGLA01G0386600.1"/>
    <property type="gene ID" value="ORGLA01G0386600"/>
</dbReference>
<accession>I1NVH6</accession>
<reference evidence="2" key="1">
    <citation type="submission" date="2015-06" db="UniProtKB">
        <authorList>
            <consortium name="EnsemblPlants"/>
        </authorList>
    </citation>
    <scope>IDENTIFICATION</scope>
</reference>
<proteinExistence type="predicted"/>
<dbReference type="AlphaFoldDB" id="I1NVH6"/>
<evidence type="ECO:0000313" key="2">
    <source>
        <dbReference type="EnsemblPlants" id="ORGLA01G0386600.1"/>
    </source>
</evidence>
<dbReference type="HOGENOM" id="CLU_2389793_0_0_1"/>
<feature type="compositionally biased region" description="Basic and acidic residues" evidence="1">
    <location>
        <begin position="1"/>
        <end position="22"/>
    </location>
</feature>
<evidence type="ECO:0000313" key="3">
    <source>
        <dbReference type="Proteomes" id="UP000007306"/>
    </source>
</evidence>
<keyword evidence="3" id="KW-1185">Reference proteome</keyword>
<organism evidence="2 3">
    <name type="scientific">Oryza glaberrima</name>
    <name type="common">African rice</name>
    <dbReference type="NCBI Taxonomy" id="4538"/>
    <lineage>
        <taxon>Eukaryota</taxon>
        <taxon>Viridiplantae</taxon>
        <taxon>Streptophyta</taxon>
        <taxon>Embryophyta</taxon>
        <taxon>Tracheophyta</taxon>
        <taxon>Spermatophyta</taxon>
        <taxon>Magnoliopsida</taxon>
        <taxon>Liliopsida</taxon>
        <taxon>Poales</taxon>
        <taxon>Poaceae</taxon>
        <taxon>BOP clade</taxon>
        <taxon>Oryzoideae</taxon>
        <taxon>Oryzeae</taxon>
        <taxon>Oryzinae</taxon>
        <taxon>Oryza</taxon>
    </lineage>
</organism>
<name>I1NVH6_ORYGL</name>
<protein>
    <submittedName>
        <fullName evidence="2">Uncharacterized protein</fullName>
    </submittedName>
</protein>
<dbReference type="EnsemblPlants" id="ORGLA01G0386600.1">
    <property type="protein sequence ID" value="ORGLA01G0386600.1"/>
    <property type="gene ID" value="ORGLA01G0386600"/>
</dbReference>
<feature type="region of interest" description="Disordered" evidence="1">
    <location>
        <begin position="1"/>
        <end position="44"/>
    </location>
</feature>
<sequence length="106" mass="11681">MAEYYETGRHGHGGNDGEDHGSSSKKTSQQGGAGDQEYSHKQKERMAAIIQKGLSLVVGIHTRGTKRRSSTPLRQDAAAAARLATTTTATYLINQHTPYIMYVRRY</sequence>
<dbReference type="Proteomes" id="UP000007306">
    <property type="component" value="Chromosome 1"/>
</dbReference>
<evidence type="ECO:0000256" key="1">
    <source>
        <dbReference type="SAM" id="MobiDB-lite"/>
    </source>
</evidence>